<dbReference type="InterPro" id="IPR001460">
    <property type="entry name" value="PCN-bd_Tpept"/>
</dbReference>
<comment type="subcellular location">
    <subcellularLocation>
        <location evidence="1">Cell inner membrane</location>
        <topology evidence="1">Single-pass type II membrane protein</topology>
    </subcellularLocation>
</comment>
<evidence type="ECO:0000259" key="30">
    <source>
        <dbReference type="Pfam" id="PF00912"/>
    </source>
</evidence>
<dbReference type="InterPro" id="IPR036950">
    <property type="entry name" value="PBP_transglycosylase"/>
</dbReference>
<evidence type="ECO:0000256" key="20">
    <source>
        <dbReference type="ARBA" id="ARBA00023251"/>
    </source>
</evidence>
<dbReference type="Gene3D" id="1.10.3810.10">
    <property type="entry name" value="Biosynthetic peptidoglycan transglycosylase-like"/>
    <property type="match status" value="1"/>
</dbReference>
<evidence type="ECO:0000256" key="3">
    <source>
        <dbReference type="ARBA" id="ARBA00007090"/>
    </source>
</evidence>
<evidence type="ECO:0000256" key="26">
    <source>
        <dbReference type="ARBA" id="ARBA00060592"/>
    </source>
</evidence>
<dbReference type="UniPathway" id="UPA00219"/>
<evidence type="ECO:0000256" key="28">
    <source>
        <dbReference type="SAM" id="Phobius"/>
    </source>
</evidence>
<evidence type="ECO:0000313" key="32">
    <source>
        <dbReference type="EMBL" id="OBV38222.1"/>
    </source>
</evidence>
<evidence type="ECO:0000256" key="25">
    <source>
        <dbReference type="ARBA" id="ARBA00049902"/>
    </source>
</evidence>
<dbReference type="Gene3D" id="3.40.710.10">
    <property type="entry name" value="DD-peptidase/beta-lactamase superfamily"/>
    <property type="match status" value="2"/>
</dbReference>
<dbReference type="GO" id="GO:0006508">
    <property type="term" value="P:proteolysis"/>
    <property type="evidence" value="ECO:0007669"/>
    <property type="project" value="UniProtKB-KW"/>
</dbReference>
<comment type="pathway">
    <text evidence="2">Cell wall biogenesis; peptidoglycan biosynthesis.</text>
</comment>
<comment type="pathway">
    <text evidence="26">Glycan biosynthesis.</text>
</comment>
<gene>
    <name evidence="32" type="ORF">ASR47_1005176</name>
</gene>
<organism evidence="32 33">
    <name type="scientific">Janthinobacterium psychrotolerans</name>
    <dbReference type="NCBI Taxonomy" id="1747903"/>
    <lineage>
        <taxon>Bacteria</taxon>
        <taxon>Pseudomonadati</taxon>
        <taxon>Pseudomonadota</taxon>
        <taxon>Betaproteobacteria</taxon>
        <taxon>Burkholderiales</taxon>
        <taxon>Oxalobacteraceae</taxon>
        <taxon>Janthinobacterium</taxon>
    </lineage>
</organism>
<dbReference type="SUPFAM" id="SSF53955">
    <property type="entry name" value="Lysozyme-like"/>
    <property type="match status" value="1"/>
</dbReference>
<keyword evidence="11 32" id="KW-0328">Glycosyltransferase</keyword>
<evidence type="ECO:0000256" key="15">
    <source>
        <dbReference type="ARBA" id="ARBA00022960"/>
    </source>
</evidence>
<name>A0A1A7BXH6_9BURK</name>
<evidence type="ECO:0000256" key="8">
    <source>
        <dbReference type="ARBA" id="ARBA00022519"/>
    </source>
</evidence>
<proteinExistence type="inferred from homology"/>
<evidence type="ECO:0000256" key="6">
    <source>
        <dbReference type="ARBA" id="ARBA00018638"/>
    </source>
</evidence>
<evidence type="ECO:0000256" key="17">
    <source>
        <dbReference type="ARBA" id="ARBA00022984"/>
    </source>
</evidence>
<evidence type="ECO:0000259" key="31">
    <source>
        <dbReference type="Pfam" id="PF17092"/>
    </source>
</evidence>
<evidence type="ECO:0000259" key="29">
    <source>
        <dbReference type="Pfam" id="PF00905"/>
    </source>
</evidence>
<evidence type="ECO:0000256" key="1">
    <source>
        <dbReference type="ARBA" id="ARBA00004249"/>
    </source>
</evidence>
<keyword evidence="16" id="KW-0735">Signal-anchor</keyword>
<evidence type="ECO:0000256" key="27">
    <source>
        <dbReference type="SAM" id="MobiDB-lite"/>
    </source>
</evidence>
<evidence type="ECO:0000256" key="5">
    <source>
        <dbReference type="ARBA" id="ARBA00012448"/>
    </source>
</evidence>
<evidence type="ECO:0000256" key="2">
    <source>
        <dbReference type="ARBA" id="ARBA00004752"/>
    </source>
</evidence>
<accession>A0A1A7BXH6</accession>
<keyword evidence="12 32" id="KW-0808">Transferase</keyword>
<dbReference type="Pfam" id="PF00905">
    <property type="entry name" value="Transpeptidase"/>
    <property type="match status" value="1"/>
</dbReference>
<evidence type="ECO:0000256" key="10">
    <source>
        <dbReference type="ARBA" id="ARBA00022670"/>
    </source>
</evidence>
<comment type="caution">
    <text evidence="32">The sequence shown here is derived from an EMBL/GenBank/DDBJ whole genome shotgun (WGS) entry which is preliminary data.</text>
</comment>
<feature type="domain" description="Penicillin-binding protein OB-like" evidence="31">
    <location>
        <begin position="330"/>
        <end position="434"/>
    </location>
</feature>
<keyword evidence="19 28" id="KW-0472">Membrane</keyword>
<evidence type="ECO:0000256" key="21">
    <source>
        <dbReference type="ARBA" id="ARBA00023268"/>
    </source>
</evidence>
<protein>
    <recommendedName>
        <fullName evidence="6">Penicillin-binding protein 1A</fullName>
        <ecNumber evidence="24">2.4.99.28</ecNumber>
        <ecNumber evidence="5">3.4.16.4</ecNumber>
    </recommendedName>
</protein>
<dbReference type="GO" id="GO:0009002">
    <property type="term" value="F:serine-type D-Ala-D-Ala carboxypeptidase activity"/>
    <property type="evidence" value="ECO:0007669"/>
    <property type="project" value="UniProtKB-EC"/>
</dbReference>
<dbReference type="PANTHER" id="PTHR32282">
    <property type="entry name" value="BINDING PROTEIN TRANSPEPTIDASE, PUTATIVE-RELATED"/>
    <property type="match status" value="1"/>
</dbReference>
<keyword evidence="14 32" id="KW-0378">Hydrolase</keyword>
<dbReference type="PROSITE" id="PS51257">
    <property type="entry name" value="PROKAR_LIPOPROTEIN"/>
    <property type="match status" value="1"/>
</dbReference>
<feature type="transmembrane region" description="Helical" evidence="28">
    <location>
        <begin position="20"/>
        <end position="42"/>
    </location>
</feature>
<evidence type="ECO:0000256" key="24">
    <source>
        <dbReference type="ARBA" id="ARBA00044770"/>
    </source>
</evidence>
<keyword evidence="17" id="KW-0573">Peptidoglycan synthesis</keyword>
<dbReference type="NCBIfam" id="TIGR02074">
    <property type="entry name" value="PBP_1a_fam"/>
    <property type="match status" value="1"/>
</dbReference>
<dbReference type="PANTHER" id="PTHR32282:SF27">
    <property type="entry name" value="PENICILLIN-BINDING PROTEIN 1A"/>
    <property type="match status" value="1"/>
</dbReference>
<feature type="domain" description="Penicillin-binding protein transpeptidase" evidence="29">
    <location>
        <begin position="437"/>
        <end position="678"/>
    </location>
</feature>
<dbReference type="PATRIC" id="fig|1747903.4.peg.1765"/>
<keyword evidence="8" id="KW-0997">Cell inner membrane</keyword>
<keyword evidence="10" id="KW-0645">Protease</keyword>
<evidence type="ECO:0000313" key="33">
    <source>
        <dbReference type="Proteomes" id="UP000092713"/>
    </source>
</evidence>
<dbReference type="InterPro" id="IPR050396">
    <property type="entry name" value="Glycosyltr_51/Transpeptidase"/>
</dbReference>
<comment type="catalytic activity">
    <reaction evidence="25">
        <text>[GlcNAc-(1-&gt;4)-Mur2Ac(oyl-L-Ala-gamma-D-Glu-L-Lys-D-Ala-D-Ala)](n)-di-trans,octa-cis-undecaprenyl diphosphate + beta-D-GlcNAc-(1-&gt;4)-Mur2Ac(oyl-L-Ala-gamma-D-Glu-L-Lys-D-Ala-D-Ala)-di-trans,octa-cis-undecaprenyl diphosphate = [GlcNAc-(1-&gt;4)-Mur2Ac(oyl-L-Ala-gamma-D-Glu-L-Lys-D-Ala-D-Ala)](n+1)-di-trans,octa-cis-undecaprenyl diphosphate + di-trans,octa-cis-undecaprenyl diphosphate + H(+)</text>
        <dbReference type="Rhea" id="RHEA:23708"/>
        <dbReference type="Rhea" id="RHEA-COMP:9602"/>
        <dbReference type="Rhea" id="RHEA-COMP:9603"/>
        <dbReference type="ChEBI" id="CHEBI:15378"/>
        <dbReference type="ChEBI" id="CHEBI:58405"/>
        <dbReference type="ChEBI" id="CHEBI:60033"/>
        <dbReference type="ChEBI" id="CHEBI:78435"/>
        <dbReference type="EC" id="2.4.99.28"/>
    </reaction>
</comment>
<dbReference type="GO" id="GO:0071555">
    <property type="term" value="P:cell wall organization"/>
    <property type="evidence" value="ECO:0007669"/>
    <property type="project" value="UniProtKB-KW"/>
</dbReference>
<evidence type="ECO:0000256" key="13">
    <source>
        <dbReference type="ARBA" id="ARBA00022692"/>
    </source>
</evidence>
<evidence type="ECO:0000256" key="7">
    <source>
        <dbReference type="ARBA" id="ARBA00022475"/>
    </source>
</evidence>
<keyword evidence="20" id="KW-0046">Antibiotic resistance</keyword>
<keyword evidence="15" id="KW-0133">Cell shape</keyword>
<comment type="catalytic activity">
    <reaction evidence="23">
        <text>Preferential cleavage: (Ac)2-L-Lys-D-Ala-|-D-Ala. Also transpeptidation of peptidyl-alanyl moieties that are N-acyl substituents of D-alanine.</text>
        <dbReference type="EC" id="3.4.16.4"/>
    </reaction>
</comment>
<keyword evidence="9" id="KW-0121">Carboxypeptidase</keyword>
<dbReference type="Pfam" id="PF00912">
    <property type="entry name" value="Transgly"/>
    <property type="match status" value="1"/>
</dbReference>
<dbReference type="InterPro" id="IPR023346">
    <property type="entry name" value="Lysozyme-like_dom_sf"/>
</dbReference>
<dbReference type="Pfam" id="PF17092">
    <property type="entry name" value="PCB_OB"/>
    <property type="match status" value="1"/>
</dbReference>
<evidence type="ECO:0000256" key="22">
    <source>
        <dbReference type="ARBA" id="ARBA00023316"/>
    </source>
</evidence>
<dbReference type="InterPro" id="IPR012338">
    <property type="entry name" value="Beta-lactam/transpept-like"/>
</dbReference>
<keyword evidence="22" id="KW-0961">Cell wall biogenesis/degradation</keyword>
<dbReference type="InterPro" id="IPR001264">
    <property type="entry name" value="Glyco_trans_51"/>
</dbReference>
<dbReference type="GO" id="GO:0046677">
    <property type="term" value="P:response to antibiotic"/>
    <property type="evidence" value="ECO:0007669"/>
    <property type="project" value="UniProtKB-KW"/>
</dbReference>
<evidence type="ECO:0000256" key="18">
    <source>
        <dbReference type="ARBA" id="ARBA00022989"/>
    </source>
</evidence>
<dbReference type="STRING" id="1747903.ASR47_1005176"/>
<dbReference type="GO" id="GO:0008360">
    <property type="term" value="P:regulation of cell shape"/>
    <property type="evidence" value="ECO:0007669"/>
    <property type="project" value="UniProtKB-KW"/>
</dbReference>
<keyword evidence="18 28" id="KW-1133">Transmembrane helix</keyword>
<dbReference type="InterPro" id="IPR031376">
    <property type="entry name" value="PCB_OB"/>
</dbReference>
<evidence type="ECO:0000256" key="14">
    <source>
        <dbReference type="ARBA" id="ARBA00022801"/>
    </source>
</evidence>
<dbReference type="EMBL" id="LOCQ01000058">
    <property type="protein sequence ID" value="OBV38222.1"/>
    <property type="molecule type" value="Genomic_DNA"/>
</dbReference>
<dbReference type="FunFam" id="1.10.3810.10:FF:000003">
    <property type="entry name" value="Penicillin-binding protein 1a"/>
    <property type="match status" value="1"/>
</dbReference>
<keyword evidence="7" id="KW-1003">Cell membrane</keyword>
<dbReference type="GO" id="GO:0008658">
    <property type="term" value="F:penicillin binding"/>
    <property type="evidence" value="ECO:0007669"/>
    <property type="project" value="InterPro"/>
</dbReference>
<dbReference type="Proteomes" id="UP000092713">
    <property type="component" value="Unassembled WGS sequence"/>
</dbReference>
<evidence type="ECO:0000256" key="23">
    <source>
        <dbReference type="ARBA" id="ARBA00034000"/>
    </source>
</evidence>
<comment type="similarity">
    <text evidence="4">In the N-terminal section; belongs to the glycosyltransferase 51 family.</text>
</comment>
<dbReference type="GO" id="GO:0030288">
    <property type="term" value="C:outer membrane-bounded periplasmic space"/>
    <property type="evidence" value="ECO:0007669"/>
    <property type="project" value="TreeGrafter"/>
</dbReference>
<evidence type="ECO:0000256" key="11">
    <source>
        <dbReference type="ARBA" id="ARBA00022676"/>
    </source>
</evidence>
<feature type="domain" description="Glycosyl transferase family 51" evidence="30">
    <location>
        <begin position="70"/>
        <end position="242"/>
    </location>
</feature>
<dbReference type="GO" id="GO:0009252">
    <property type="term" value="P:peptidoglycan biosynthetic process"/>
    <property type="evidence" value="ECO:0007669"/>
    <property type="project" value="UniProtKB-UniPathway"/>
</dbReference>
<dbReference type="SUPFAM" id="SSF56601">
    <property type="entry name" value="beta-lactamase/transpeptidase-like"/>
    <property type="match status" value="1"/>
</dbReference>
<evidence type="ECO:0000256" key="9">
    <source>
        <dbReference type="ARBA" id="ARBA00022645"/>
    </source>
</evidence>
<dbReference type="EC" id="3.4.16.4" evidence="5"/>
<evidence type="ECO:0000256" key="4">
    <source>
        <dbReference type="ARBA" id="ARBA00007739"/>
    </source>
</evidence>
<dbReference type="RefSeq" id="WP_245714391.1">
    <property type="nucleotide sequence ID" value="NZ_LOCQ01000058.1"/>
</dbReference>
<sequence>MTANRSGFPWPSRRAVVRGLLLAGCAALACAIGMAAYLFLYVKPRLPALDVITDYQPKIPLRVYTADHVLIGEFGEEHRDFMPIAQVPDMMKKALMAIEDSRFYEHNGIDFVRVGGAVMSNLRHGFGHGGGSTLTMQVARNFFLTRDKVASRKLNEIMLALKIEAALSKDQILELYMNQVYLGQRSFGFASAAQTYFGKPLGELSIAEMAMLAGLPQNPSRHNPISNPKRAHARQQLVLKRMRELDYISDGQYQQALKQPLRYNTRGSQGFDTHAEYVAELARQAVFAQYKEDSYTKGISVYTTILKADQDAAYASTRRNVIAYDQRHGYRGPETFIELPPEPELRDDAIDAALQKRPDSDGLVAAVVTDVANGKVTVDTGDGEAKVITGAGLRFAGPALSAKAAAGIKLRPGAVIRVSKDAKDNWAITQVPLVAAAFVSLDADTGAYHAMVGGFDYNLQKFNHVTQAWRQPGSAMKPFVYSAALEKGFSPATLINDVPLELPAGGKIWSPQNDDFKFDGPITMRYALAQSKNVASVRILRALGVPYAHEFIEKFGFDPARQPNNLTMALGTGSVTPVQMAGAYALFANGGHQVEPYLIDRIVDAKGVVLMQTKPPAPGDDKTLALDPRNAFVMDSMLREVARSGTGAGATRKLGRSDIAGKTGTTSDAVDGWFAGYSGGIVAVAWMGYDEPKSLGGREFGATLAMPIWIDYMQTALATRPQITRVAPPGLSQVDGEWMYDEFIDMNGVRTLDMDTETPTDPAAVPEALPVETTQ</sequence>
<evidence type="ECO:0000256" key="16">
    <source>
        <dbReference type="ARBA" id="ARBA00022968"/>
    </source>
</evidence>
<feature type="region of interest" description="Disordered" evidence="27">
    <location>
        <begin position="755"/>
        <end position="775"/>
    </location>
</feature>
<comment type="similarity">
    <text evidence="3">In the C-terminal section; belongs to the transpeptidase family.</text>
</comment>
<dbReference type="EC" id="2.4.99.28" evidence="24"/>
<keyword evidence="13 28" id="KW-0812">Transmembrane</keyword>
<keyword evidence="33" id="KW-1185">Reference proteome</keyword>
<dbReference type="GO" id="GO:0005886">
    <property type="term" value="C:plasma membrane"/>
    <property type="evidence" value="ECO:0007669"/>
    <property type="project" value="UniProtKB-SubCell"/>
</dbReference>
<evidence type="ECO:0000256" key="12">
    <source>
        <dbReference type="ARBA" id="ARBA00022679"/>
    </source>
</evidence>
<dbReference type="GO" id="GO:0008955">
    <property type="term" value="F:peptidoglycan glycosyltransferase activity"/>
    <property type="evidence" value="ECO:0007669"/>
    <property type="project" value="UniProtKB-EC"/>
</dbReference>
<dbReference type="AlphaFoldDB" id="A0A1A7BXH6"/>
<evidence type="ECO:0000256" key="19">
    <source>
        <dbReference type="ARBA" id="ARBA00023136"/>
    </source>
</evidence>
<keyword evidence="21" id="KW-0511">Multifunctional enzyme</keyword>
<reference evidence="32 33" key="1">
    <citation type="submission" date="2016-04" db="EMBL/GenBank/DDBJ databases">
        <title>Draft genome sequence of Janthinobacterium psychrotolerans sp. nov., isolated from freshwater sediments in Denmark.</title>
        <authorList>
            <person name="Gong X."/>
            <person name="Skrivergaard S."/>
            <person name="Korsgaard B.S."/>
            <person name="Schreiber L."/>
            <person name="Marshall I.P."/>
            <person name="Finster K."/>
            <person name="Schramm A."/>
        </authorList>
    </citation>
    <scope>NUCLEOTIDE SEQUENCE [LARGE SCALE GENOMIC DNA]</scope>
    <source>
        <strain evidence="32 33">S3-2</strain>
    </source>
</reference>